<reference evidence="3" key="1">
    <citation type="journal article" date="2019" name="Int. J. Syst. Evol. Microbiol.">
        <title>The Global Catalogue of Microorganisms (GCM) 10K type strain sequencing project: providing services to taxonomists for standard genome sequencing and annotation.</title>
        <authorList>
            <consortium name="The Broad Institute Genomics Platform"/>
            <consortium name="The Broad Institute Genome Sequencing Center for Infectious Disease"/>
            <person name="Wu L."/>
            <person name="Ma J."/>
        </authorList>
    </citation>
    <scope>NUCLEOTIDE SEQUENCE [LARGE SCALE GENOMIC DNA]</scope>
    <source>
        <strain evidence="3">JCM 3115</strain>
    </source>
</reference>
<dbReference type="Proteomes" id="UP000611554">
    <property type="component" value="Unassembled WGS sequence"/>
</dbReference>
<feature type="region of interest" description="Disordered" evidence="1">
    <location>
        <begin position="1"/>
        <end position="21"/>
    </location>
</feature>
<gene>
    <name evidence="2" type="ORF">GCM10010140_55440</name>
</gene>
<dbReference type="PANTHER" id="PTHR46889">
    <property type="entry name" value="TRANSPOSASE INSF FOR INSERTION SEQUENCE IS3B-RELATED"/>
    <property type="match status" value="1"/>
</dbReference>
<dbReference type="InterPro" id="IPR050900">
    <property type="entry name" value="Transposase_IS3/IS150/IS904"/>
</dbReference>
<evidence type="ECO:0000313" key="2">
    <source>
        <dbReference type="EMBL" id="GGQ17970.1"/>
    </source>
</evidence>
<sequence>MTGTLGMAIDGRTPPAGTITHSDQRVRFGSWAFTRRAKDSCLPPSMGSVGGCFDNAMMESFRSRMQVELLDRRRWNTRIEPANAIFEYVAASPASRSAVAGPPASPGRAC</sequence>
<dbReference type="RefSeq" id="WP_189249385.1">
    <property type="nucleotide sequence ID" value="NZ_BMQJ01000015.1"/>
</dbReference>
<name>A0ABQ2RBT7_9ACTN</name>
<evidence type="ECO:0000256" key="1">
    <source>
        <dbReference type="SAM" id="MobiDB-lite"/>
    </source>
</evidence>
<evidence type="ECO:0000313" key="3">
    <source>
        <dbReference type="Proteomes" id="UP000611554"/>
    </source>
</evidence>
<dbReference type="PANTHER" id="PTHR46889:SF4">
    <property type="entry name" value="TRANSPOSASE INSO FOR INSERTION SEQUENCE ELEMENT IS911B-RELATED"/>
    <property type="match status" value="1"/>
</dbReference>
<dbReference type="EMBL" id="BMQJ01000015">
    <property type="protein sequence ID" value="GGQ17970.1"/>
    <property type="molecule type" value="Genomic_DNA"/>
</dbReference>
<dbReference type="InterPro" id="IPR012337">
    <property type="entry name" value="RNaseH-like_sf"/>
</dbReference>
<dbReference type="SUPFAM" id="SSF53098">
    <property type="entry name" value="Ribonuclease H-like"/>
    <property type="match status" value="1"/>
</dbReference>
<organism evidence="2 3">
    <name type="scientific">Streptosporangium pseudovulgare</name>
    <dbReference type="NCBI Taxonomy" id="35765"/>
    <lineage>
        <taxon>Bacteria</taxon>
        <taxon>Bacillati</taxon>
        <taxon>Actinomycetota</taxon>
        <taxon>Actinomycetes</taxon>
        <taxon>Streptosporangiales</taxon>
        <taxon>Streptosporangiaceae</taxon>
        <taxon>Streptosporangium</taxon>
    </lineage>
</organism>
<comment type="caution">
    <text evidence="2">The sequence shown here is derived from an EMBL/GenBank/DDBJ whole genome shotgun (WGS) entry which is preliminary data.</text>
</comment>
<proteinExistence type="predicted"/>
<accession>A0ABQ2RBT7</accession>
<keyword evidence="3" id="KW-1185">Reference proteome</keyword>
<protein>
    <recommendedName>
        <fullName evidence="4">Integrase catalytic domain-containing protein</fullName>
    </recommendedName>
</protein>
<evidence type="ECO:0008006" key="4">
    <source>
        <dbReference type="Google" id="ProtNLM"/>
    </source>
</evidence>